<dbReference type="Pfam" id="PF13193">
    <property type="entry name" value="AMP-binding_C"/>
    <property type="match status" value="2"/>
</dbReference>
<dbReference type="Gene3D" id="3.30.559.10">
    <property type="entry name" value="Chloramphenicol acetyltransferase-like domain"/>
    <property type="match status" value="2"/>
</dbReference>
<dbReference type="FunFam" id="3.40.50.980:FF:000001">
    <property type="entry name" value="Non-ribosomal peptide synthetase"/>
    <property type="match status" value="1"/>
</dbReference>
<dbReference type="InterPro" id="IPR044894">
    <property type="entry name" value="TubC_N_sf"/>
</dbReference>
<evidence type="ECO:0000256" key="2">
    <source>
        <dbReference type="ARBA" id="ARBA00022450"/>
    </source>
</evidence>
<evidence type="ECO:0000259" key="5">
    <source>
        <dbReference type="PROSITE" id="PS50075"/>
    </source>
</evidence>
<dbReference type="Pfam" id="PF00668">
    <property type="entry name" value="Condensation"/>
    <property type="match status" value="2"/>
</dbReference>
<dbReference type="SUPFAM" id="SSF47336">
    <property type="entry name" value="ACP-like"/>
    <property type="match status" value="1"/>
</dbReference>
<dbReference type="PROSITE" id="PS50075">
    <property type="entry name" value="CARRIER"/>
    <property type="match status" value="1"/>
</dbReference>
<dbReference type="GO" id="GO:0003824">
    <property type="term" value="F:catalytic activity"/>
    <property type="evidence" value="ECO:0007669"/>
    <property type="project" value="InterPro"/>
</dbReference>
<dbReference type="SUPFAM" id="SSF52777">
    <property type="entry name" value="CoA-dependent acyltransferases"/>
    <property type="match status" value="4"/>
</dbReference>
<dbReference type="PROSITE" id="PS00455">
    <property type="entry name" value="AMP_BINDING"/>
    <property type="match status" value="1"/>
</dbReference>
<feature type="domain" description="Carrier" evidence="5">
    <location>
        <begin position="1061"/>
        <end position="1136"/>
    </location>
</feature>
<dbReference type="CDD" id="cd17651">
    <property type="entry name" value="A_NRPS_VisG_like"/>
    <property type="match status" value="1"/>
</dbReference>
<keyword evidence="3" id="KW-0597">Phosphoprotein</keyword>
<feature type="compositionally biased region" description="Basic and acidic residues" evidence="4">
    <location>
        <begin position="2109"/>
        <end position="2118"/>
    </location>
</feature>
<dbReference type="PANTHER" id="PTHR45527:SF1">
    <property type="entry name" value="FATTY ACID SYNTHASE"/>
    <property type="match status" value="1"/>
</dbReference>
<dbReference type="InterPro" id="IPR023213">
    <property type="entry name" value="CAT-like_dom_sf"/>
</dbReference>
<comment type="caution">
    <text evidence="6">The sequence shown here is derived from an EMBL/GenBank/DDBJ whole genome shotgun (WGS) entry which is preliminary data.</text>
</comment>
<evidence type="ECO:0000313" key="6">
    <source>
        <dbReference type="EMBL" id="OLT58218.1"/>
    </source>
</evidence>
<dbReference type="FunFam" id="3.40.50.12780:FF:000012">
    <property type="entry name" value="Non-ribosomal peptide synthetase"/>
    <property type="match status" value="1"/>
</dbReference>
<dbReference type="PANTHER" id="PTHR45527">
    <property type="entry name" value="NONRIBOSOMAL PEPTIDE SYNTHETASE"/>
    <property type="match status" value="1"/>
</dbReference>
<evidence type="ECO:0000256" key="4">
    <source>
        <dbReference type="SAM" id="MobiDB-lite"/>
    </source>
</evidence>
<dbReference type="NCBIfam" id="TIGR01733">
    <property type="entry name" value="AA-adenyl-dom"/>
    <property type="match status" value="1"/>
</dbReference>
<dbReference type="InterPro" id="IPR042099">
    <property type="entry name" value="ANL_N_sf"/>
</dbReference>
<dbReference type="Pfam" id="PF18563">
    <property type="entry name" value="TubC_N"/>
    <property type="match status" value="1"/>
</dbReference>
<dbReference type="GO" id="GO:0008610">
    <property type="term" value="P:lipid biosynthetic process"/>
    <property type="evidence" value="ECO:0007669"/>
    <property type="project" value="UniProtKB-ARBA"/>
</dbReference>
<accession>A0A1U7MWY2</accession>
<dbReference type="InterPro" id="IPR020845">
    <property type="entry name" value="AMP-binding_CS"/>
</dbReference>
<organism evidence="6 7">
    <name type="scientific">Moorena bouillonii PNG</name>
    <dbReference type="NCBI Taxonomy" id="568701"/>
    <lineage>
        <taxon>Bacteria</taxon>
        <taxon>Bacillati</taxon>
        <taxon>Cyanobacteriota</taxon>
        <taxon>Cyanophyceae</taxon>
        <taxon>Coleofasciculales</taxon>
        <taxon>Coleofasciculaceae</taxon>
        <taxon>Moorena</taxon>
    </lineage>
</organism>
<dbReference type="Pfam" id="PF00501">
    <property type="entry name" value="AMP-binding"/>
    <property type="match status" value="2"/>
</dbReference>
<dbReference type="InterPro" id="IPR000873">
    <property type="entry name" value="AMP-dep_synth/lig_dom"/>
</dbReference>
<dbReference type="CDD" id="cd05930">
    <property type="entry name" value="A_NRPS"/>
    <property type="match status" value="1"/>
</dbReference>
<keyword evidence="7" id="KW-1185">Reference proteome</keyword>
<dbReference type="EMBL" id="MKZS01000001">
    <property type="protein sequence ID" value="OLT58218.1"/>
    <property type="molecule type" value="Genomic_DNA"/>
</dbReference>
<dbReference type="Gene3D" id="1.10.1200.10">
    <property type="entry name" value="ACP-like"/>
    <property type="match status" value="1"/>
</dbReference>
<dbReference type="GO" id="GO:0044550">
    <property type="term" value="P:secondary metabolite biosynthetic process"/>
    <property type="evidence" value="ECO:0007669"/>
    <property type="project" value="UniProtKB-ARBA"/>
</dbReference>
<reference evidence="6 7" key="1">
    <citation type="submission" date="2016-10" db="EMBL/GenBank/DDBJ databases">
        <title>Comparative genomics uncovers the prolific and rare metabolic potential of the cyanobacterial genus Moorea.</title>
        <authorList>
            <person name="Leao T."/>
            <person name="Castelao G."/>
            <person name="Korobeynikov A."/>
            <person name="Monroe E.A."/>
            <person name="Podell S."/>
            <person name="Glukhov E."/>
            <person name="Allen E."/>
            <person name="Gerwick W.H."/>
            <person name="Gerwick L."/>
        </authorList>
    </citation>
    <scope>NUCLEOTIDE SEQUENCE [LARGE SCALE GENOMIC DNA]</scope>
    <source>
        <strain evidence="6 7">PNG5-198</strain>
    </source>
</reference>
<dbReference type="PROSITE" id="PS00012">
    <property type="entry name" value="PHOSPHOPANTETHEINE"/>
    <property type="match status" value="1"/>
</dbReference>
<dbReference type="Gene3D" id="2.30.38.10">
    <property type="entry name" value="Luciferase, Domain 3"/>
    <property type="match status" value="1"/>
</dbReference>
<comment type="cofactor">
    <cofactor evidence="1">
        <name>pantetheine 4'-phosphate</name>
        <dbReference type="ChEBI" id="CHEBI:47942"/>
    </cofactor>
</comment>
<dbReference type="InterPro" id="IPR045851">
    <property type="entry name" value="AMP-bd_C_sf"/>
</dbReference>
<dbReference type="InterPro" id="IPR025110">
    <property type="entry name" value="AMP-bd_C"/>
</dbReference>
<dbReference type="Gene3D" id="3.40.50.980">
    <property type="match status" value="2"/>
</dbReference>
<dbReference type="RefSeq" id="WP_075896497.1">
    <property type="nucleotide sequence ID" value="NZ_MKZS01000001.1"/>
</dbReference>
<name>A0A1U7MWY2_9CYAN</name>
<dbReference type="Pfam" id="PF00550">
    <property type="entry name" value="PP-binding"/>
    <property type="match status" value="1"/>
</dbReference>
<dbReference type="Gene3D" id="1.10.10.1830">
    <property type="entry name" value="Non-ribosomal peptide synthase, adenylation domain"/>
    <property type="match status" value="1"/>
</dbReference>
<dbReference type="GO" id="GO:0005829">
    <property type="term" value="C:cytosol"/>
    <property type="evidence" value="ECO:0007669"/>
    <property type="project" value="TreeGrafter"/>
</dbReference>
<dbReference type="GO" id="GO:0072330">
    <property type="term" value="P:monocarboxylic acid biosynthetic process"/>
    <property type="evidence" value="ECO:0007669"/>
    <property type="project" value="UniProtKB-ARBA"/>
</dbReference>
<dbReference type="Gene3D" id="3.30.300.30">
    <property type="match status" value="2"/>
</dbReference>
<dbReference type="FunFam" id="1.10.1200.10:FF:000016">
    <property type="entry name" value="Non-ribosomal peptide synthase"/>
    <property type="match status" value="1"/>
</dbReference>
<keyword evidence="2" id="KW-0596">Phosphopantetheine</keyword>
<dbReference type="InterPro" id="IPR001242">
    <property type="entry name" value="Condensation_dom"/>
</dbReference>
<dbReference type="Proteomes" id="UP000186657">
    <property type="component" value="Unassembled WGS sequence"/>
</dbReference>
<feature type="region of interest" description="Disordered" evidence="4">
    <location>
        <begin position="2106"/>
        <end position="2125"/>
    </location>
</feature>
<dbReference type="InterPro" id="IPR010071">
    <property type="entry name" value="AA_adenyl_dom"/>
</dbReference>
<dbReference type="InterPro" id="IPR006162">
    <property type="entry name" value="Ppantetheine_attach_site"/>
</dbReference>
<gene>
    <name evidence="6" type="ORF">BJP37_03310</name>
</gene>
<evidence type="ECO:0000256" key="1">
    <source>
        <dbReference type="ARBA" id="ARBA00001957"/>
    </source>
</evidence>
<dbReference type="FunFam" id="3.30.300.30:FF:000010">
    <property type="entry name" value="Enterobactin synthetase component F"/>
    <property type="match status" value="1"/>
</dbReference>
<dbReference type="Gene3D" id="3.40.50.12780">
    <property type="entry name" value="N-terminal domain of ligase-like"/>
    <property type="match status" value="1"/>
</dbReference>
<dbReference type="InterPro" id="IPR036736">
    <property type="entry name" value="ACP-like_sf"/>
</dbReference>
<dbReference type="Gene3D" id="3.30.559.30">
    <property type="entry name" value="Nonribosomal peptide synthetase, condensation domain"/>
    <property type="match status" value="2"/>
</dbReference>
<dbReference type="InterPro" id="IPR009081">
    <property type="entry name" value="PP-bd_ACP"/>
</dbReference>
<dbReference type="FunFam" id="2.30.38.10:FF:000001">
    <property type="entry name" value="Non-ribosomal peptide synthetase PvdI"/>
    <property type="match status" value="1"/>
</dbReference>
<proteinExistence type="predicted"/>
<protein>
    <recommendedName>
        <fullName evidence="5">Carrier domain-containing protein</fullName>
    </recommendedName>
</protein>
<dbReference type="SUPFAM" id="SSF56801">
    <property type="entry name" value="Acetyl-CoA synthetase-like"/>
    <property type="match status" value="2"/>
</dbReference>
<dbReference type="FunFam" id="3.30.559.10:FF:000012">
    <property type="entry name" value="Non-ribosomal peptide synthetase"/>
    <property type="match status" value="1"/>
</dbReference>
<dbReference type="InterPro" id="IPR020806">
    <property type="entry name" value="PKS_PP-bd"/>
</dbReference>
<sequence length="2125" mass="239169">MKTLEKFLDDLANQDIKLWLEGQRLRCNAPEGVLTSELRTKLSDRKQEIITFLQQANLKREFKEDLINPIERNGNPPPLSFAQQRLWFIEKMALSRNAYNMPLTLELVGKLDYVALEKSLNQIIARHETLRTTFSEINDTPLQIIQSPFELELPIQDLSELTPSEQTTKLQQLLQQENELSFNLEVDPPIRAQLFKLGKAEHILQIILHHIASDGWSLTVLPKELSVIYTAIVQDQPSPIPELPIQYADFAVWQRNYLQGETLESQLSYWRQKLQDLPQIQLPTDHPRPPVQTFNGAGIPINIPAELTSKVKQLSQKQGTTLFMTLLAAFKVLMSRYSGQESIAVGSPIANRNRREIEGLIGFFVNSLVMYTDLGGDPSFTEVLNRVKQTALEAYGNQDIPFEKLVEELQPERSLSQSPLFQVMFAVQQEEVLKPSFSLPNLEVGWYEGGGAEMTVRFDLELHLWPVGEEIKGFCAYNRDLFSAETISRMVSHYENLLSAAVETTEQPVSKLPLMKEAERDQILVEWNNTKTDYPNNKCIRQLFEEQVEKTPDAAAVVFEQQKLTYSELNSKANQLAHYLQKLGVVPDTLVGICVERSVEMVVGILAILKAGGAYVPLDPNYPSERLAYMISDSQVSILLTQQSLVTLLSEHEAQIVCLDSNDNLWSDCSQGNLSSEVKPSNLGYVIYTSGSTGKPKGVAMSQGSLVNLILWQQQETIVGQGAKTLQFAPISFDVSFQEIFSTCCSGGILVLVSSELRRDPLGLMEFLTHNQVERLFLPFVALQQLALVASQCQNLPPLREVITAGEQLQVTADLMEMMKRLPECRLQNQYGPSESHVVSAYTLEGDADNWPKLPPIGRPIANTQLYVLSGEQQPLPVGVPGELYIGGVGLANGYLNRLELTTEKFIPHPFDNSKVTKLYRTGDLCRYLADGNIEFLGRIDNQVKIRGYRVETGEIEATLTQHTIVKETVVLATEDNLGNKRLVAYIVLETQTLASSNQEISEAEQIKKLKQYLKEQFPEYMIPSGFVVLSQLPLTPSGKVDRKALPVPDNLSSVSTEYVAPETETQKALAEIWREVLGIEQIGIHDNFFDLGGHSMNATQVVSRVQQRLPVEFSISKLFQNPTIAQLAEVLVEQELEPKESQVIPRVSREQEIPLSYPQEFILGWRPLNGMYSFTVDGLLNLATLEQSFNEIIRRHESLRTTFPSIDGKLIQVISTVAKINLSVVELPSSAEQITKLEQLVRTEARKYFDLASPPLSVTLVRLSPETHVVILVIDHIIYDGWSINILISELYKLYEAYSQGNPSPLPELPIQYADYSHWQRQQTAEVLEEHLSYWRHKLAGTSSILPLLTDRRPPEVQSREGRFEKLELNQNLIQKLEQLGQELGTTLFTTMLSATFVLLYRYSGESDLIVGAITANRNRVEIEPLIGMFASILPIRSQFSDDSSFTELLTQVKQTTEDAYKHQDLQFPQLLEELIPGTEVKENRLMRVYFDFLNIKSLDSWDLPGLRVTPRVADYPDIASRMDLEIYLWKAQSGPEHEAYVCYNTDIFDGATIARLMEHFLTLLEAIVANPQEKISKLPLITTAEKQKILQEWNNSKIDYPTDKCIHQLFENVVEKNPNAVALIFEEQQLTYAQLNYKANQLAHHLLGLGISTETPVGIYIDPTLERIVGLLAILKAGGAYVAIDPTDKSQDLQSISVILTLNDLKSEIPDSNAQILCLDTEWESIATQNTENPNTATTATNLAYILNQTPARASCSPVEHQAVAQRLQWLQETLKITNQDILLHKTSLTQDVALLEIGLPLISGGSIVIAANDEPTELQKLIGQHKVTIVHLYPSELTTWLNTTNKAPFLNSWRSLLCSGETLSTEIANKFLQSYPVSLHNFYSLPEAGGEVTHWQWLEEPPRENVPVGNPGRLSVYVLDQHQDPVPTGVPGEIYIGGSSLARGYLHQQQQISQKFIEHPQLGKLFQTGDIGRYHNQGYLEIVGVKQRYTWFQGKRIELADIETALLSAPGVEQAYVLANQTFLVAYVVVAGAWNPKQLQSQIQQQLPPYMMPGAYFPVSSLPLTHEGKVDEVALAHFPITDNETERKIAQKRLRDSHVYISPLGEHSHEEESRVPKMALGQ</sequence>
<dbReference type="GO" id="GO:0031177">
    <property type="term" value="F:phosphopantetheine binding"/>
    <property type="evidence" value="ECO:0007669"/>
    <property type="project" value="InterPro"/>
</dbReference>
<evidence type="ECO:0000313" key="7">
    <source>
        <dbReference type="Proteomes" id="UP000186657"/>
    </source>
</evidence>
<dbReference type="InterPro" id="IPR041464">
    <property type="entry name" value="TubC_N"/>
</dbReference>
<dbReference type="GO" id="GO:0043041">
    <property type="term" value="P:amino acid activation for nonribosomal peptide biosynthetic process"/>
    <property type="evidence" value="ECO:0007669"/>
    <property type="project" value="TreeGrafter"/>
</dbReference>
<dbReference type="CDD" id="cd19531">
    <property type="entry name" value="LCL_NRPS-like"/>
    <property type="match status" value="2"/>
</dbReference>
<evidence type="ECO:0000256" key="3">
    <source>
        <dbReference type="ARBA" id="ARBA00022553"/>
    </source>
</evidence>
<dbReference type="SMART" id="SM00823">
    <property type="entry name" value="PKS_PP"/>
    <property type="match status" value="1"/>
</dbReference>